<dbReference type="Proteomes" id="UP000654004">
    <property type="component" value="Unassembled WGS sequence"/>
</dbReference>
<name>A0ABQ2QWC9_9GAMM</name>
<sequence length="197" mass="22671">MVKLSLRMRRWRRKTRRFVQSKRGKLTLIFSLLLLVFGGASALEKWVTPHHLWRFTCYADGYLSNADPLKQDAMPSDLMLLFEIEHQQASLHYQLATDAAIAEFAVLQGEVVNVDLGSLTYQLALQIKVRQWQGDSLLQPYLLNELSLTKDRLQLFDAFPLKVQILDIDNNHSRATVKFIPSNSLWSCQTMSADPHQ</sequence>
<dbReference type="EMBL" id="BMQW01000011">
    <property type="protein sequence ID" value="GGP97526.1"/>
    <property type="molecule type" value="Genomic_DNA"/>
</dbReference>
<proteinExistence type="predicted"/>
<evidence type="ECO:0000313" key="1">
    <source>
        <dbReference type="EMBL" id="GGP97526.1"/>
    </source>
</evidence>
<accession>A0ABQ2QWC9</accession>
<keyword evidence="2" id="KW-1185">Reference proteome</keyword>
<gene>
    <name evidence="1" type="ORF">GCM10009410_34470</name>
</gene>
<evidence type="ECO:0000313" key="2">
    <source>
        <dbReference type="Proteomes" id="UP000654004"/>
    </source>
</evidence>
<comment type="caution">
    <text evidence="1">The sequence shown here is derived from an EMBL/GenBank/DDBJ whole genome shotgun (WGS) entry which is preliminary data.</text>
</comment>
<reference evidence="2" key="1">
    <citation type="journal article" date="2019" name="Int. J. Syst. Evol. Microbiol.">
        <title>The Global Catalogue of Microorganisms (GCM) 10K type strain sequencing project: providing services to taxonomists for standard genome sequencing and annotation.</title>
        <authorList>
            <consortium name="The Broad Institute Genomics Platform"/>
            <consortium name="The Broad Institute Genome Sequencing Center for Infectious Disease"/>
            <person name="Wu L."/>
            <person name="Ma J."/>
        </authorList>
    </citation>
    <scope>NUCLEOTIDE SEQUENCE [LARGE SCALE GENOMIC DNA]</scope>
    <source>
        <strain evidence="2">JCM 32305</strain>
    </source>
</reference>
<dbReference type="RefSeq" id="WP_188958431.1">
    <property type="nucleotide sequence ID" value="NZ_BMQW01000011.1"/>
</dbReference>
<organism evidence="1 2">
    <name type="scientific">Shewanella ulleungensis</name>
    <dbReference type="NCBI Taxonomy" id="2282699"/>
    <lineage>
        <taxon>Bacteria</taxon>
        <taxon>Pseudomonadati</taxon>
        <taxon>Pseudomonadota</taxon>
        <taxon>Gammaproteobacteria</taxon>
        <taxon>Alteromonadales</taxon>
        <taxon>Shewanellaceae</taxon>
        <taxon>Shewanella</taxon>
    </lineage>
</organism>
<protein>
    <submittedName>
        <fullName evidence="1">Uncharacterized protein</fullName>
    </submittedName>
</protein>